<evidence type="ECO:0000313" key="2">
    <source>
        <dbReference type="Proteomes" id="UP000828048"/>
    </source>
</evidence>
<proteinExistence type="predicted"/>
<accession>A0ACB7Y4T9</accession>
<organism evidence="1 2">
    <name type="scientific">Vaccinium darrowii</name>
    <dbReference type="NCBI Taxonomy" id="229202"/>
    <lineage>
        <taxon>Eukaryota</taxon>
        <taxon>Viridiplantae</taxon>
        <taxon>Streptophyta</taxon>
        <taxon>Embryophyta</taxon>
        <taxon>Tracheophyta</taxon>
        <taxon>Spermatophyta</taxon>
        <taxon>Magnoliopsida</taxon>
        <taxon>eudicotyledons</taxon>
        <taxon>Gunneridae</taxon>
        <taxon>Pentapetalae</taxon>
        <taxon>asterids</taxon>
        <taxon>Ericales</taxon>
        <taxon>Ericaceae</taxon>
        <taxon>Vaccinioideae</taxon>
        <taxon>Vaccinieae</taxon>
        <taxon>Vaccinium</taxon>
    </lineage>
</organism>
<dbReference type="Proteomes" id="UP000828048">
    <property type="component" value="Chromosome 5"/>
</dbReference>
<comment type="caution">
    <text evidence="1">The sequence shown here is derived from an EMBL/GenBank/DDBJ whole genome shotgun (WGS) entry which is preliminary data.</text>
</comment>
<dbReference type="EMBL" id="CM037155">
    <property type="protein sequence ID" value="KAH7847965.1"/>
    <property type="molecule type" value="Genomic_DNA"/>
</dbReference>
<name>A0ACB7Y4T9_9ERIC</name>
<sequence>MDLLDKFGEVHIQQISSGQNAHANSLACLGSTIKTEYRRTVVVDYLSEPIIGRAIELIMETELGLSWMDPIVAYLRDGTLPEDKKEAHKIKTKSIHFWLSPEGKRKFLLIGTGYFTKWIEGEALAKITEAMVEKSVWSKIITRFGVSYSIISDNGSQFGKKFKAFCAQYGIRNYYSTPAYPQSNGQAEASNKTILKSLKKRLESKKEKWSDELSAVLWAYKTTHR</sequence>
<reference evidence="1 2" key="1">
    <citation type="journal article" date="2021" name="Hortic Res">
        <title>High-quality reference genome and annotation aids understanding of berry development for evergreen blueberry (Vaccinium darrowii).</title>
        <authorList>
            <person name="Yu J."/>
            <person name="Hulse-Kemp A.M."/>
            <person name="Babiker E."/>
            <person name="Staton M."/>
        </authorList>
    </citation>
    <scope>NUCLEOTIDE SEQUENCE [LARGE SCALE GENOMIC DNA]</scope>
    <source>
        <strain evidence="2">cv. NJ 8807/NJ 8810</strain>
        <tissue evidence="1">Young leaf</tissue>
    </source>
</reference>
<keyword evidence="2" id="KW-1185">Reference proteome</keyword>
<evidence type="ECO:0000313" key="1">
    <source>
        <dbReference type="EMBL" id="KAH7847965.1"/>
    </source>
</evidence>
<gene>
    <name evidence="1" type="ORF">Vadar_032167</name>
</gene>
<protein>
    <submittedName>
        <fullName evidence="1">Uncharacterized protein</fullName>
    </submittedName>
</protein>